<dbReference type="EMBL" id="BPQJ01000002">
    <property type="protein sequence ID" value="GJD60389.1"/>
    <property type="molecule type" value="Genomic_DNA"/>
</dbReference>
<proteinExistence type="predicted"/>
<protein>
    <recommendedName>
        <fullName evidence="3">TonB C-terminal domain-containing protein</fullName>
    </recommendedName>
</protein>
<reference evidence="1" key="2">
    <citation type="submission" date="2021-08" db="EMBL/GenBank/DDBJ databases">
        <authorList>
            <person name="Tani A."/>
            <person name="Ola A."/>
            <person name="Ogura Y."/>
            <person name="Katsura K."/>
            <person name="Hayashi T."/>
        </authorList>
    </citation>
    <scope>NUCLEOTIDE SEQUENCE</scope>
    <source>
        <strain evidence="1">JCM 32048</strain>
    </source>
</reference>
<dbReference type="Proteomes" id="UP001055286">
    <property type="component" value="Unassembled WGS sequence"/>
</dbReference>
<name>A0AA37H6P9_9HYPH</name>
<evidence type="ECO:0000313" key="2">
    <source>
        <dbReference type="Proteomes" id="UP001055286"/>
    </source>
</evidence>
<dbReference type="AlphaFoldDB" id="A0AA37H6P9"/>
<reference evidence="1" key="1">
    <citation type="journal article" date="2016" name="Front. Microbiol.">
        <title>Genome Sequence of the Piezophilic, Mesophilic Sulfate-Reducing Bacterium Desulfovibrio indicus J2T.</title>
        <authorList>
            <person name="Cao J."/>
            <person name="Maignien L."/>
            <person name="Shao Z."/>
            <person name="Alain K."/>
            <person name="Jebbar M."/>
        </authorList>
    </citation>
    <scope>NUCLEOTIDE SEQUENCE</scope>
    <source>
        <strain evidence="1">JCM 32048</strain>
    </source>
</reference>
<organism evidence="1 2">
    <name type="scientific">Methylobacterium frigidaeris</name>
    <dbReference type="NCBI Taxonomy" id="2038277"/>
    <lineage>
        <taxon>Bacteria</taxon>
        <taxon>Pseudomonadati</taxon>
        <taxon>Pseudomonadota</taxon>
        <taxon>Alphaproteobacteria</taxon>
        <taxon>Hyphomicrobiales</taxon>
        <taxon>Methylobacteriaceae</taxon>
        <taxon>Methylobacterium</taxon>
    </lineage>
</organism>
<sequence length="136" mass="14578">MIAAAGIVLSMGSARAVEGIHSWAEIRAAFVKCWTVPRGTEGSVVAFQFLFAPDGGLRGPPRVLARVLKGDEPAKRAYEAAAYAALDRCLPFKITPAFKMVMGETLVLLRFVNTPREPALNLGSSMTIFAAEAKPE</sequence>
<accession>A0AA37H6P9</accession>
<comment type="caution">
    <text evidence="1">The sequence shown here is derived from an EMBL/GenBank/DDBJ whole genome shotgun (WGS) entry which is preliminary data.</text>
</comment>
<gene>
    <name evidence="1" type="ORF">MPEAHAMD_0525</name>
</gene>
<evidence type="ECO:0000313" key="1">
    <source>
        <dbReference type="EMBL" id="GJD60389.1"/>
    </source>
</evidence>
<keyword evidence="2" id="KW-1185">Reference proteome</keyword>
<evidence type="ECO:0008006" key="3">
    <source>
        <dbReference type="Google" id="ProtNLM"/>
    </source>
</evidence>